<organism evidence="1 2">
    <name type="scientific">Adhaeribacter rhizoryzae</name>
    <dbReference type="NCBI Taxonomy" id="2607907"/>
    <lineage>
        <taxon>Bacteria</taxon>
        <taxon>Pseudomonadati</taxon>
        <taxon>Bacteroidota</taxon>
        <taxon>Cytophagia</taxon>
        <taxon>Cytophagales</taxon>
        <taxon>Hymenobacteraceae</taxon>
        <taxon>Adhaeribacter</taxon>
    </lineage>
</organism>
<name>A0A5M6D2H0_9BACT</name>
<dbReference type="RefSeq" id="WP_150091320.1">
    <property type="nucleotide sequence ID" value="NZ_VWSF01000020.1"/>
</dbReference>
<dbReference type="Gene3D" id="3.10.450.360">
    <property type="match status" value="1"/>
</dbReference>
<reference evidence="1 2" key="1">
    <citation type="submission" date="2019-09" db="EMBL/GenBank/DDBJ databases">
        <title>Genome sequence and assembly of Adhaeribacter sp.</title>
        <authorList>
            <person name="Chhetri G."/>
        </authorList>
    </citation>
    <scope>NUCLEOTIDE SEQUENCE [LARGE SCALE GENOMIC DNA]</scope>
    <source>
        <strain evidence="1 2">DK36</strain>
    </source>
</reference>
<dbReference type="PROSITE" id="PS51257">
    <property type="entry name" value="PROKAR_LIPOPROTEIN"/>
    <property type="match status" value="1"/>
</dbReference>
<dbReference type="EMBL" id="VWSF01000020">
    <property type="protein sequence ID" value="KAA5541684.1"/>
    <property type="molecule type" value="Genomic_DNA"/>
</dbReference>
<protein>
    <submittedName>
        <fullName evidence="1">Uncharacterized protein</fullName>
    </submittedName>
</protein>
<dbReference type="AlphaFoldDB" id="A0A5M6D2H0"/>
<dbReference type="SUPFAM" id="SSF160574">
    <property type="entry name" value="BT0923-like"/>
    <property type="match status" value="1"/>
</dbReference>
<gene>
    <name evidence="1" type="ORF">F0145_20155</name>
</gene>
<sequence>MRFIIFLGLLLSSGFAACSQDINAKRVPALVNNALMAKFPNAVDIEWEKKKNLYEADYDVNQTEFTALIDASGNIVMYKQDIPVTEIPAVLSGTLQKSFADYKVDDAEKIQKDGKIFFQVQLEKNNQELKKVFAEDGQATTAITYWD</sequence>
<proteinExistence type="predicted"/>
<keyword evidence="2" id="KW-1185">Reference proteome</keyword>
<evidence type="ECO:0000313" key="2">
    <source>
        <dbReference type="Proteomes" id="UP000323426"/>
    </source>
</evidence>
<accession>A0A5M6D2H0</accession>
<comment type="caution">
    <text evidence="1">The sequence shown here is derived from an EMBL/GenBank/DDBJ whole genome shotgun (WGS) entry which is preliminary data.</text>
</comment>
<evidence type="ECO:0000313" key="1">
    <source>
        <dbReference type="EMBL" id="KAA5541684.1"/>
    </source>
</evidence>
<dbReference type="Proteomes" id="UP000323426">
    <property type="component" value="Unassembled WGS sequence"/>
</dbReference>